<keyword evidence="9" id="KW-0747">Spliceosome</keyword>
<evidence type="ECO:0000256" key="2">
    <source>
        <dbReference type="ARBA" id="ARBA00004123"/>
    </source>
</evidence>
<evidence type="ECO:0000256" key="21">
    <source>
        <dbReference type="SAM" id="MobiDB-lite"/>
    </source>
</evidence>
<organism evidence="24 25">
    <name type="scientific">Zophobas morio</name>
    <dbReference type="NCBI Taxonomy" id="2755281"/>
    <lineage>
        <taxon>Eukaryota</taxon>
        <taxon>Metazoa</taxon>
        <taxon>Ecdysozoa</taxon>
        <taxon>Arthropoda</taxon>
        <taxon>Hexapoda</taxon>
        <taxon>Insecta</taxon>
        <taxon>Pterygota</taxon>
        <taxon>Neoptera</taxon>
        <taxon>Endopterygota</taxon>
        <taxon>Coleoptera</taxon>
        <taxon>Polyphaga</taxon>
        <taxon>Cucujiformia</taxon>
        <taxon>Tenebrionidae</taxon>
        <taxon>Zophobas</taxon>
    </lineage>
</organism>
<dbReference type="Pfam" id="PF00160">
    <property type="entry name" value="Pro_isomerase"/>
    <property type="match status" value="1"/>
</dbReference>
<dbReference type="PANTHER" id="PTHR45625">
    <property type="entry name" value="PEPTIDYL-PROLYL CIS-TRANS ISOMERASE-RELATED"/>
    <property type="match status" value="1"/>
</dbReference>
<dbReference type="EC" id="2.3.2.27" evidence="5"/>
<dbReference type="CDD" id="cd16663">
    <property type="entry name" value="RING-Ubox_PPIL2"/>
    <property type="match status" value="1"/>
</dbReference>
<feature type="compositionally biased region" description="Basic and acidic residues" evidence="21">
    <location>
        <begin position="217"/>
        <end position="232"/>
    </location>
</feature>
<dbReference type="CDD" id="cd01923">
    <property type="entry name" value="cyclophilin_RING"/>
    <property type="match status" value="1"/>
</dbReference>
<evidence type="ECO:0000256" key="11">
    <source>
        <dbReference type="ARBA" id="ARBA00022843"/>
    </source>
</evidence>
<keyword evidence="7" id="KW-0507">mRNA processing</keyword>
<feature type="domain" description="U-box" evidence="23">
    <location>
        <begin position="34"/>
        <end position="108"/>
    </location>
</feature>
<dbReference type="PROSITE" id="PS50072">
    <property type="entry name" value="CSA_PPIASE_2"/>
    <property type="match status" value="1"/>
</dbReference>
<dbReference type="InterPro" id="IPR044666">
    <property type="entry name" value="Cyclophilin_A-like"/>
</dbReference>
<dbReference type="PANTHER" id="PTHR45625:SF1">
    <property type="entry name" value="RING-TYPE E3 UBIQUITIN-PROTEIN LIGASE PPIL2"/>
    <property type="match status" value="1"/>
</dbReference>
<name>A0AA38M0X3_9CUCU</name>
<dbReference type="PRINTS" id="PR00153">
    <property type="entry name" value="CSAPPISMRASE"/>
</dbReference>
<gene>
    <name evidence="24" type="ORF">Zmor_016459</name>
</gene>
<keyword evidence="25" id="KW-1185">Reference proteome</keyword>
<evidence type="ECO:0000256" key="19">
    <source>
        <dbReference type="ARBA" id="ARBA00078275"/>
    </source>
</evidence>
<dbReference type="InterPro" id="IPR026951">
    <property type="entry name" value="PPIL2_U-box_dom"/>
</dbReference>
<dbReference type="FunFam" id="3.30.40.10:FF:000079">
    <property type="entry name" value="Peptidyl-prolyl cis-trans isomerase 2"/>
    <property type="match status" value="1"/>
</dbReference>
<keyword evidence="12" id="KW-0007">Acetylation</keyword>
<keyword evidence="10" id="KW-0833">Ubl conjugation pathway</keyword>
<keyword evidence="11" id="KW-0832">Ubl conjugation</keyword>
<dbReference type="PROSITE" id="PS00170">
    <property type="entry name" value="CSA_PPIASE_1"/>
    <property type="match status" value="1"/>
</dbReference>
<evidence type="ECO:0000256" key="17">
    <source>
        <dbReference type="ARBA" id="ARBA00061807"/>
    </source>
</evidence>
<dbReference type="InterPro" id="IPR003613">
    <property type="entry name" value="Ubox_domain"/>
</dbReference>
<sequence>MGKKQHQSDKIYISHSEWRDYWGGKKRSSGVSYSRLPLNCCCISFLPFREPYCDQNGMIYDLMNIVPYIKKYKTNPCTGGPMTAKELIKLNFCQDESSDTFICPVTKKSFSHNSKVVCVSTTGNVYLYETIEKLNFKFKNYKDLLTDVPFKRSDIIILQDPNNIEKHNYSEFHHFKNRLKVISEEENRLRNDPLYRIGMVNPEFKNTLAEHHKAKIQGKEQQRKTKDGKDEVMSSDEEELHTSTIWSDNRMAASLTSTVASCVTALRGAKLDPEFVRHSKITKKGYASLVTNFGNLNIELFCHLTPKACENFLLLCHRKYYSGTKFHRLIRYFMIQGGDPTGTGSGGESAWGKPFEDEWKLELSHDRRGLLSMANSGPNTNTSQFFITFRPCKHLDKKHTIFGAVVGGLEVLSRMENSETDQEDRPLEDILIQQTQVFVDPFSEYDEEKKKKKEAKVNS</sequence>
<dbReference type="InterPro" id="IPR029000">
    <property type="entry name" value="Cyclophilin-like_dom_sf"/>
</dbReference>
<dbReference type="Gene3D" id="2.40.100.10">
    <property type="entry name" value="Cyclophilin-like"/>
    <property type="match status" value="1"/>
</dbReference>
<evidence type="ECO:0000256" key="1">
    <source>
        <dbReference type="ARBA" id="ARBA00000900"/>
    </source>
</evidence>
<comment type="subunit">
    <text evidence="17">Component of the minor spliceosome, which splices U12-type introns. Within this complex, interacts with PRPF8/PRP8, EFTUD2/SNU114 and PLRG1. Interacts with isoform 2 of BSG. Interacts (via the PPIase cyclophilin-type domain) with CRNKL1; they may form a trimeric complex with HSP90.</text>
</comment>
<dbReference type="GO" id="GO:0008380">
    <property type="term" value="P:RNA splicing"/>
    <property type="evidence" value="ECO:0007669"/>
    <property type="project" value="UniProtKB-KW"/>
</dbReference>
<dbReference type="EMBL" id="JALNTZ010000472">
    <property type="protein sequence ID" value="KAJ3634463.1"/>
    <property type="molecule type" value="Genomic_DNA"/>
</dbReference>
<evidence type="ECO:0000256" key="13">
    <source>
        <dbReference type="ARBA" id="ARBA00023054"/>
    </source>
</evidence>
<keyword evidence="13" id="KW-0175">Coiled coil</keyword>
<comment type="caution">
    <text evidence="24">The sequence shown here is derived from an EMBL/GenBank/DDBJ whole genome shotgun (WGS) entry which is preliminary data.</text>
</comment>
<feature type="region of interest" description="Disordered" evidence="21">
    <location>
        <begin position="213"/>
        <end position="241"/>
    </location>
</feature>
<comment type="pathway">
    <text evidence="3">Protein modification; protein ubiquitination.</text>
</comment>
<evidence type="ECO:0000256" key="16">
    <source>
        <dbReference type="ARBA" id="ARBA00059251"/>
    </source>
</evidence>
<evidence type="ECO:0000256" key="18">
    <source>
        <dbReference type="ARBA" id="ARBA00073734"/>
    </source>
</evidence>
<feature type="domain" description="PPIase cyclophilin-type" evidence="22">
    <location>
        <begin position="294"/>
        <end position="437"/>
    </location>
</feature>
<dbReference type="Proteomes" id="UP001168821">
    <property type="component" value="Unassembled WGS sequence"/>
</dbReference>
<evidence type="ECO:0000313" key="25">
    <source>
        <dbReference type="Proteomes" id="UP001168821"/>
    </source>
</evidence>
<keyword evidence="14" id="KW-0508">mRNA splicing</keyword>
<proteinExistence type="inferred from homology"/>
<evidence type="ECO:0000259" key="23">
    <source>
        <dbReference type="PROSITE" id="PS51698"/>
    </source>
</evidence>
<evidence type="ECO:0000256" key="9">
    <source>
        <dbReference type="ARBA" id="ARBA00022728"/>
    </source>
</evidence>
<evidence type="ECO:0000256" key="15">
    <source>
        <dbReference type="ARBA" id="ARBA00023242"/>
    </source>
</evidence>
<evidence type="ECO:0000259" key="22">
    <source>
        <dbReference type="PROSITE" id="PS50072"/>
    </source>
</evidence>
<dbReference type="InterPro" id="IPR020892">
    <property type="entry name" value="Cyclophilin-type_PPIase_CS"/>
</dbReference>
<dbReference type="InterPro" id="IPR013083">
    <property type="entry name" value="Znf_RING/FYVE/PHD"/>
</dbReference>
<dbReference type="PROSITE" id="PS51698">
    <property type="entry name" value="U_BOX"/>
    <property type="match status" value="1"/>
</dbReference>
<keyword evidence="15" id="KW-0539">Nucleus</keyword>
<evidence type="ECO:0000256" key="8">
    <source>
        <dbReference type="ARBA" id="ARBA00022679"/>
    </source>
</evidence>
<dbReference type="InterPro" id="IPR002130">
    <property type="entry name" value="Cyclophilin-type_PPIase_dom"/>
</dbReference>
<keyword evidence="8" id="KW-0808">Transferase</keyword>
<protein>
    <recommendedName>
        <fullName evidence="18">RING-type E3 ubiquitin-protein ligase PPIL2</fullName>
        <ecNumber evidence="5">2.3.2.27</ecNumber>
    </recommendedName>
    <alternativeName>
        <fullName evidence="20">CYC4</fullName>
    </alternativeName>
    <alternativeName>
        <fullName evidence="19">Probable inactive peptidyl-prolyl cis-trans isomerase-like 2</fullName>
    </alternativeName>
</protein>
<dbReference type="SUPFAM" id="SSF57850">
    <property type="entry name" value="RING/U-box"/>
    <property type="match status" value="1"/>
</dbReference>
<evidence type="ECO:0000256" key="6">
    <source>
        <dbReference type="ARBA" id="ARBA00022499"/>
    </source>
</evidence>
<keyword evidence="6" id="KW-1017">Isopeptide bond</keyword>
<evidence type="ECO:0000256" key="10">
    <source>
        <dbReference type="ARBA" id="ARBA00022786"/>
    </source>
</evidence>
<evidence type="ECO:0000256" key="12">
    <source>
        <dbReference type="ARBA" id="ARBA00022990"/>
    </source>
</evidence>
<reference evidence="24" key="1">
    <citation type="journal article" date="2023" name="G3 (Bethesda)">
        <title>Whole genome assemblies of Zophobas morio and Tenebrio molitor.</title>
        <authorList>
            <person name="Kaur S."/>
            <person name="Stinson S.A."/>
            <person name="diCenzo G.C."/>
        </authorList>
    </citation>
    <scope>NUCLEOTIDE SEQUENCE</scope>
    <source>
        <strain evidence="24">QUZm001</strain>
    </source>
</reference>
<dbReference type="GO" id="GO:0000209">
    <property type="term" value="P:protein polyubiquitination"/>
    <property type="evidence" value="ECO:0007669"/>
    <property type="project" value="TreeGrafter"/>
</dbReference>
<dbReference type="GO" id="GO:0071013">
    <property type="term" value="C:catalytic step 2 spliceosome"/>
    <property type="evidence" value="ECO:0007669"/>
    <property type="project" value="TreeGrafter"/>
</dbReference>
<evidence type="ECO:0000256" key="14">
    <source>
        <dbReference type="ARBA" id="ARBA00023187"/>
    </source>
</evidence>
<comment type="subcellular location">
    <subcellularLocation>
        <location evidence="2">Nucleus</location>
    </subcellularLocation>
</comment>
<evidence type="ECO:0000256" key="4">
    <source>
        <dbReference type="ARBA" id="ARBA00007930"/>
    </source>
</evidence>
<dbReference type="GO" id="GO:0006457">
    <property type="term" value="P:protein folding"/>
    <property type="evidence" value="ECO:0007669"/>
    <property type="project" value="InterPro"/>
</dbReference>
<evidence type="ECO:0000256" key="7">
    <source>
        <dbReference type="ARBA" id="ARBA00022664"/>
    </source>
</evidence>
<accession>A0AA38M0X3</accession>
<dbReference type="GO" id="GO:0061630">
    <property type="term" value="F:ubiquitin protein ligase activity"/>
    <property type="evidence" value="ECO:0007669"/>
    <property type="project" value="UniProtKB-EC"/>
</dbReference>
<dbReference type="Gene3D" id="3.30.40.10">
    <property type="entry name" value="Zinc/RING finger domain, C3HC4 (zinc finger)"/>
    <property type="match status" value="1"/>
</dbReference>
<comment type="catalytic activity">
    <reaction evidence="1">
        <text>S-ubiquitinyl-[E2 ubiquitin-conjugating enzyme]-L-cysteine + [acceptor protein]-L-lysine = [E2 ubiquitin-conjugating enzyme]-L-cysteine + N(6)-ubiquitinyl-[acceptor protein]-L-lysine.</text>
        <dbReference type="EC" id="2.3.2.27"/>
    </reaction>
</comment>
<evidence type="ECO:0000256" key="20">
    <source>
        <dbReference type="ARBA" id="ARBA00079124"/>
    </source>
</evidence>
<evidence type="ECO:0000313" key="24">
    <source>
        <dbReference type="EMBL" id="KAJ3634463.1"/>
    </source>
</evidence>
<dbReference type="SUPFAM" id="SSF50891">
    <property type="entry name" value="Cyclophilin-like"/>
    <property type="match status" value="1"/>
</dbReference>
<comment type="similarity">
    <text evidence="4">Belongs to the cyclophilin-type PPIase family. PPIL2 subfamily.</text>
</comment>
<dbReference type="SMART" id="SM00504">
    <property type="entry name" value="Ubox"/>
    <property type="match status" value="1"/>
</dbReference>
<dbReference type="AlphaFoldDB" id="A0AA38M0X3"/>
<evidence type="ECO:0000256" key="3">
    <source>
        <dbReference type="ARBA" id="ARBA00004906"/>
    </source>
</evidence>
<dbReference type="FunFam" id="2.40.100.10:FF:000018">
    <property type="entry name" value="Peptidyl-prolyl cis-trans isomerase-like 2"/>
    <property type="match status" value="1"/>
</dbReference>
<dbReference type="GO" id="GO:0006397">
    <property type="term" value="P:mRNA processing"/>
    <property type="evidence" value="ECO:0007669"/>
    <property type="project" value="UniProtKB-KW"/>
</dbReference>
<comment type="function">
    <text evidence="16">Has a ubiquitin-protein ligase activity acting as an E3 ubiquitin protein ligase or as an ubiquitin-ubiquitin ligase promoting elongation of ubiquitin chains on substrates. By mediating 'Lys-48'-linked polyubiquitination of proteins could target them for proteasomal degradation. May also function as a chaperone, playing a role in transport to the cell membrane of BSG/Basigin for instance. Probable inactive PPIase with no peptidyl-prolyl cis-trans isomerase activity. As a component of the minor spliceosome, involved in the splicing of U12-type introns in pre-mRNAs.</text>
</comment>
<dbReference type="GO" id="GO:0003755">
    <property type="term" value="F:peptidyl-prolyl cis-trans isomerase activity"/>
    <property type="evidence" value="ECO:0007669"/>
    <property type="project" value="InterPro"/>
</dbReference>
<evidence type="ECO:0000256" key="5">
    <source>
        <dbReference type="ARBA" id="ARBA00012483"/>
    </source>
</evidence>